<name>A0A543A516_9ACTN</name>
<evidence type="ECO:0000313" key="9">
    <source>
        <dbReference type="EMBL" id="TQL67638.1"/>
    </source>
</evidence>
<evidence type="ECO:0000313" key="10">
    <source>
        <dbReference type="Proteomes" id="UP000320209"/>
    </source>
</evidence>
<evidence type="ECO:0000256" key="7">
    <source>
        <dbReference type="SAM" id="Phobius"/>
    </source>
</evidence>
<proteinExistence type="inferred from homology"/>
<feature type="transmembrane region" description="Helical" evidence="7">
    <location>
        <begin position="513"/>
        <end position="530"/>
    </location>
</feature>
<dbReference type="EMBL" id="VFOV01000001">
    <property type="protein sequence ID" value="TQL67638.1"/>
    <property type="molecule type" value="Genomic_DNA"/>
</dbReference>
<evidence type="ECO:0000256" key="2">
    <source>
        <dbReference type="ARBA" id="ARBA00010157"/>
    </source>
</evidence>
<feature type="transmembrane region" description="Helical" evidence="7">
    <location>
        <begin position="366"/>
        <end position="390"/>
    </location>
</feature>
<dbReference type="PROSITE" id="PS50156">
    <property type="entry name" value="SSD"/>
    <property type="match status" value="2"/>
</dbReference>
<evidence type="ECO:0000259" key="8">
    <source>
        <dbReference type="PROSITE" id="PS50156"/>
    </source>
</evidence>
<dbReference type="Proteomes" id="UP000320209">
    <property type="component" value="Unassembled WGS sequence"/>
</dbReference>
<dbReference type="SUPFAM" id="SSF82866">
    <property type="entry name" value="Multidrug efflux transporter AcrB transmembrane domain"/>
    <property type="match status" value="2"/>
</dbReference>
<dbReference type="InterPro" id="IPR050545">
    <property type="entry name" value="Mycobact_MmpL"/>
</dbReference>
<gene>
    <name evidence="9" type="ORF">FB381_1520</name>
</gene>
<comment type="subcellular location">
    <subcellularLocation>
        <location evidence="1">Cell membrane</location>
        <topology evidence="1">Multi-pass membrane protein</topology>
    </subcellularLocation>
</comment>
<keyword evidence="6 7" id="KW-0472">Membrane</keyword>
<feature type="transmembrane region" description="Helical" evidence="7">
    <location>
        <begin position="12"/>
        <end position="32"/>
    </location>
</feature>
<accession>A0A543A516</accession>
<keyword evidence="10" id="KW-1185">Reference proteome</keyword>
<feature type="transmembrane region" description="Helical" evidence="7">
    <location>
        <begin position="200"/>
        <end position="220"/>
    </location>
</feature>
<feature type="transmembrane region" description="Helical" evidence="7">
    <location>
        <begin position="232"/>
        <end position="252"/>
    </location>
</feature>
<evidence type="ECO:0000256" key="1">
    <source>
        <dbReference type="ARBA" id="ARBA00004651"/>
    </source>
</evidence>
<dbReference type="PANTHER" id="PTHR33406">
    <property type="entry name" value="MEMBRANE PROTEIN MJ1562-RELATED"/>
    <property type="match status" value="1"/>
</dbReference>
<feature type="transmembrane region" description="Helical" evidence="7">
    <location>
        <begin position="305"/>
        <end position="332"/>
    </location>
</feature>
<feature type="transmembrane region" description="Helical" evidence="7">
    <location>
        <begin position="610"/>
        <end position="635"/>
    </location>
</feature>
<evidence type="ECO:0000256" key="6">
    <source>
        <dbReference type="ARBA" id="ARBA00023136"/>
    </source>
</evidence>
<organism evidence="9 10">
    <name type="scientific">Nocardioides albertanoniae</name>
    <dbReference type="NCBI Taxonomy" id="1175486"/>
    <lineage>
        <taxon>Bacteria</taxon>
        <taxon>Bacillati</taxon>
        <taxon>Actinomycetota</taxon>
        <taxon>Actinomycetes</taxon>
        <taxon>Propionibacteriales</taxon>
        <taxon>Nocardioidaceae</taxon>
        <taxon>Nocardioides</taxon>
    </lineage>
</organism>
<keyword evidence="3" id="KW-1003">Cell membrane</keyword>
<feature type="domain" description="SSD" evidence="8">
    <location>
        <begin position="224"/>
        <end position="330"/>
    </location>
</feature>
<dbReference type="AlphaFoldDB" id="A0A543A516"/>
<feature type="transmembrane region" description="Helical" evidence="7">
    <location>
        <begin position="175"/>
        <end position="193"/>
    </location>
</feature>
<comment type="caution">
    <text evidence="9">The sequence shown here is derived from an EMBL/GenBank/DDBJ whole genome shotgun (WGS) entry which is preliminary data.</text>
</comment>
<feature type="transmembrane region" description="Helical" evidence="7">
    <location>
        <begin position="641"/>
        <end position="670"/>
    </location>
</feature>
<feature type="transmembrane region" description="Helical" evidence="7">
    <location>
        <begin position="537"/>
        <end position="559"/>
    </location>
</feature>
<evidence type="ECO:0000256" key="4">
    <source>
        <dbReference type="ARBA" id="ARBA00022692"/>
    </source>
</evidence>
<dbReference type="Gene3D" id="1.20.1640.10">
    <property type="entry name" value="Multidrug efflux transporter AcrB transmembrane domain"/>
    <property type="match status" value="2"/>
</dbReference>
<dbReference type="GO" id="GO:0005886">
    <property type="term" value="C:plasma membrane"/>
    <property type="evidence" value="ECO:0007669"/>
    <property type="project" value="UniProtKB-SubCell"/>
</dbReference>
<evidence type="ECO:0000256" key="5">
    <source>
        <dbReference type="ARBA" id="ARBA00022989"/>
    </source>
</evidence>
<dbReference type="OrthoDB" id="2365435at2"/>
<sequence length="689" mass="71624">MKHLARLQTGRISSLVVLAVAVLALGALFALLPTTSNDSAPPSSAPDDADSSRVARLLKAFPDADQSLALVVVATGDGSAFSAEQTAYLEAAVAGLAAESVAPQAVRPQLNEDRSAAMIAVPVEGAGGESEAIVEQADRLREIATEGRPDGVDTYLSGAVGFQADTVNAFAGTDVRLLLVTAGVVALLLILTYRSPVLWLVPLLVVATGDGLARFVVGAIAERFDIAVDASIMGILSVLVFGAGTNYALLLIARYREGLLAHEDRRVAMREAVAGAGPAILASGGTVVLSLLMLLFASLSGNRALGLACAIGIAIALAMALLVLPAAVLVCGRGLFWPFVPRPGAERTERPSFWGRVGRGVRRRPATIAAATVVVLGILAVGLLGARIGLSQTEQLLGDPESVQGERVATEAFGSDYGTSLTVLAPDDQAAPAVASAKTVTGVGDATVSGAAEGWTRIMIAVEGGSQTDEAFSTIRDLRETYADDATLDGVLVGGPDASALDENDADARDRNLIIPLIVLVVFLVLVVLLRSLLAPVLLILTVLATFFASLGAGNLLFQNLLGFPAFDNRVVLYAFLFLVALGVDYNIFLTTRAREERARLGTRDGMQEALSVTGGVITSAGIVLAAVFVVLGILPVVALAQIGTIVCIGVLLDTLVVRTLLVPALAFVLGERFWWPARHVKSRVNSPR</sequence>
<dbReference type="InterPro" id="IPR004869">
    <property type="entry name" value="MMPL_dom"/>
</dbReference>
<dbReference type="Pfam" id="PF03176">
    <property type="entry name" value="MMPL"/>
    <property type="match status" value="2"/>
</dbReference>
<protein>
    <submittedName>
        <fullName evidence="9">RND superfamily putative drug exporter</fullName>
    </submittedName>
</protein>
<reference evidence="9 10" key="1">
    <citation type="submission" date="2019-06" db="EMBL/GenBank/DDBJ databases">
        <title>Sequencing the genomes of 1000 actinobacteria strains.</title>
        <authorList>
            <person name="Klenk H.-P."/>
        </authorList>
    </citation>
    <scope>NUCLEOTIDE SEQUENCE [LARGE SCALE GENOMIC DNA]</scope>
    <source>
        <strain evidence="9 10">DSM 25218</strain>
    </source>
</reference>
<evidence type="ECO:0000256" key="3">
    <source>
        <dbReference type="ARBA" id="ARBA00022475"/>
    </source>
</evidence>
<keyword evidence="4 7" id="KW-0812">Transmembrane</keyword>
<comment type="similarity">
    <text evidence="2">Belongs to the resistance-nodulation-cell division (RND) (TC 2.A.6) family. MmpL subfamily.</text>
</comment>
<dbReference type="RefSeq" id="WP_141779713.1">
    <property type="nucleotide sequence ID" value="NZ_VFOV01000001.1"/>
</dbReference>
<keyword evidence="5 7" id="KW-1133">Transmembrane helix</keyword>
<dbReference type="PANTHER" id="PTHR33406:SF6">
    <property type="entry name" value="MEMBRANE PROTEIN YDGH-RELATED"/>
    <property type="match status" value="1"/>
</dbReference>
<feature type="domain" description="SSD" evidence="8">
    <location>
        <begin position="540"/>
        <end position="668"/>
    </location>
</feature>
<dbReference type="InterPro" id="IPR000731">
    <property type="entry name" value="SSD"/>
</dbReference>
<feature type="transmembrane region" description="Helical" evidence="7">
    <location>
        <begin position="273"/>
        <end position="299"/>
    </location>
</feature>
<feature type="transmembrane region" description="Helical" evidence="7">
    <location>
        <begin position="571"/>
        <end position="589"/>
    </location>
</feature>